<feature type="compositionally biased region" description="Polar residues" evidence="1">
    <location>
        <begin position="32"/>
        <end position="44"/>
    </location>
</feature>
<keyword evidence="3" id="KW-1185">Reference proteome</keyword>
<gene>
    <name evidence="2" type="ORF">GDO81_029718</name>
</gene>
<organism evidence="2 3">
    <name type="scientific">Engystomops pustulosus</name>
    <name type="common">Tungara frog</name>
    <name type="synonym">Physalaemus pustulosus</name>
    <dbReference type="NCBI Taxonomy" id="76066"/>
    <lineage>
        <taxon>Eukaryota</taxon>
        <taxon>Metazoa</taxon>
        <taxon>Chordata</taxon>
        <taxon>Craniata</taxon>
        <taxon>Vertebrata</taxon>
        <taxon>Euteleostomi</taxon>
        <taxon>Amphibia</taxon>
        <taxon>Batrachia</taxon>
        <taxon>Anura</taxon>
        <taxon>Neobatrachia</taxon>
        <taxon>Hyloidea</taxon>
        <taxon>Leptodactylidae</taxon>
        <taxon>Leiuperinae</taxon>
        <taxon>Engystomops</taxon>
    </lineage>
</organism>
<name>A0AAV6Z120_ENGPU</name>
<dbReference type="EMBL" id="WNYA01008426">
    <property type="protein sequence ID" value="KAG8541094.1"/>
    <property type="molecule type" value="Genomic_DNA"/>
</dbReference>
<evidence type="ECO:0000256" key="1">
    <source>
        <dbReference type="SAM" id="MobiDB-lite"/>
    </source>
</evidence>
<evidence type="ECO:0000313" key="3">
    <source>
        <dbReference type="Proteomes" id="UP000824782"/>
    </source>
</evidence>
<proteinExistence type="predicted"/>
<accession>A0AAV6Z120</accession>
<evidence type="ECO:0000313" key="2">
    <source>
        <dbReference type="EMBL" id="KAG8541094.1"/>
    </source>
</evidence>
<dbReference type="Proteomes" id="UP000824782">
    <property type="component" value="Unassembled WGS sequence"/>
</dbReference>
<comment type="caution">
    <text evidence="2">The sequence shown here is derived from an EMBL/GenBank/DDBJ whole genome shotgun (WGS) entry which is preliminary data.</text>
</comment>
<protein>
    <submittedName>
        <fullName evidence="2">Uncharacterized protein</fullName>
    </submittedName>
</protein>
<reference evidence="2" key="1">
    <citation type="thesis" date="2020" institute="ProQuest LLC" country="789 East Eisenhower Parkway, Ann Arbor, MI, USA">
        <title>Comparative Genomics and Chromosome Evolution.</title>
        <authorList>
            <person name="Mudd A.B."/>
        </authorList>
    </citation>
    <scope>NUCLEOTIDE SEQUENCE</scope>
    <source>
        <strain evidence="2">237g6f4</strain>
        <tissue evidence="2">Blood</tissue>
    </source>
</reference>
<dbReference type="AlphaFoldDB" id="A0AAV6Z120"/>
<feature type="region of interest" description="Disordered" evidence="1">
    <location>
        <begin position="32"/>
        <end position="67"/>
    </location>
</feature>
<sequence length="67" mass="7047">MATFSRIMRHVIKLESSQTGFLNMTMRSLDTNGSTVTRSQSNRASLGCGGTGDSHHGCAADKSAATV</sequence>